<evidence type="ECO:0000256" key="2">
    <source>
        <dbReference type="SAM" id="SignalP"/>
    </source>
</evidence>
<organism evidence="3 4">
    <name type="scientific">Plasmopara halstedii</name>
    <name type="common">Downy mildew of sunflower</name>
    <dbReference type="NCBI Taxonomy" id="4781"/>
    <lineage>
        <taxon>Eukaryota</taxon>
        <taxon>Sar</taxon>
        <taxon>Stramenopiles</taxon>
        <taxon>Oomycota</taxon>
        <taxon>Peronosporomycetes</taxon>
        <taxon>Peronosporales</taxon>
        <taxon>Peronosporaceae</taxon>
        <taxon>Plasmopara</taxon>
    </lineage>
</organism>
<dbReference type="Proteomes" id="UP000054928">
    <property type="component" value="Unassembled WGS sequence"/>
</dbReference>
<sequence>MFVPILSTLLLLDVSVSSTSNSSTVQHEDPIVFVRHLNGSLPSANSSLTVDEGELESYDDSAQDNIRPDESDGEIRIFSFIKNWISPHPYSKLVHVNDGDPLMDAVRKAGILLSKKKLRKREEEWLSNTYIKMLHEASKGDSRPFADVSFSILLITPTTSQLTQNRFLESKTKISAIFELLMLQVQDESLKGFFSLHLQNPLLSYATKMYEINGDSEFRLSVADDLTNLLTAKRNGGSLITWLGTCECDTSNINSLIQGLSRHPTTLNLAYRLHALRSSSFIELFGLISSYPFRDINPVLDYVAYVRFNFIEHEAKSSAVVVPNLHKFLKSRGYKDEVKLKVLFSEYSERISTSVNQPLYHVYTTSILNKLNEGQVRLLKAAVQSNYHAGLVKEALEAYSQVAESARMLGGQEMEDTIKALLDDEKLMQRLQEVLKDKRAVQLLQANSNDVMDLEHLPLPLKKDGVEIKEENDEVVTNLLKLITNRDTLQPLNMFAADNERVTRLTNVIERFKLLDDMLSSTELDTVSTLEAILVDQDKVSFLKEAMKDDQRLKLFKEALEDKKKIDVFRNGLGDNNLRMVFDQVIKDMNQVFSLRVAIKDDDRVRFFRAALEDKKQVEEFVNALNQKKLANIFRSILKEEKQVY</sequence>
<feature type="region of interest" description="Disordered" evidence="1">
    <location>
        <begin position="44"/>
        <end position="66"/>
    </location>
</feature>
<protein>
    <recommendedName>
        <fullName evidence="5">RxLR-like protein</fullName>
    </recommendedName>
</protein>
<dbReference type="GeneID" id="36407173"/>
<name>A0A0P1AKK9_PLAHL</name>
<dbReference type="AlphaFoldDB" id="A0A0P1AKK9"/>
<evidence type="ECO:0000256" key="1">
    <source>
        <dbReference type="SAM" id="MobiDB-lite"/>
    </source>
</evidence>
<keyword evidence="2" id="KW-0732">Signal</keyword>
<dbReference type="RefSeq" id="XP_024578163.1">
    <property type="nucleotide sequence ID" value="XM_024727602.1"/>
</dbReference>
<evidence type="ECO:0000313" key="4">
    <source>
        <dbReference type="Proteomes" id="UP000054928"/>
    </source>
</evidence>
<feature type="chain" id="PRO_5006058733" description="RxLR-like protein" evidence="2">
    <location>
        <begin position="19"/>
        <end position="645"/>
    </location>
</feature>
<feature type="signal peptide" evidence="2">
    <location>
        <begin position="1"/>
        <end position="18"/>
    </location>
</feature>
<reference evidence="4" key="1">
    <citation type="submission" date="2014-09" db="EMBL/GenBank/DDBJ databases">
        <authorList>
            <person name="Sharma Rahul"/>
            <person name="Thines Marco"/>
        </authorList>
    </citation>
    <scope>NUCLEOTIDE SEQUENCE [LARGE SCALE GENOMIC DNA]</scope>
</reference>
<feature type="compositionally biased region" description="Acidic residues" evidence="1">
    <location>
        <begin position="51"/>
        <end position="62"/>
    </location>
</feature>
<keyword evidence="4" id="KW-1185">Reference proteome</keyword>
<evidence type="ECO:0000313" key="3">
    <source>
        <dbReference type="EMBL" id="CEG41794.1"/>
    </source>
</evidence>
<accession>A0A0P1AKK9</accession>
<proteinExistence type="predicted"/>
<evidence type="ECO:0008006" key="5">
    <source>
        <dbReference type="Google" id="ProtNLM"/>
    </source>
</evidence>
<dbReference type="EMBL" id="CCYD01000610">
    <property type="protein sequence ID" value="CEG41794.1"/>
    <property type="molecule type" value="Genomic_DNA"/>
</dbReference>